<comment type="caution">
    <text evidence="1">The sequence shown here is derived from an EMBL/GenBank/DDBJ whole genome shotgun (WGS) entry which is preliminary data.</text>
</comment>
<dbReference type="SUPFAM" id="SSF53335">
    <property type="entry name" value="S-adenosyl-L-methionine-dependent methyltransferases"/>
    <property type="match status" value="1"/>
</dbReference>
<keyword evidence="2" id="KW-1185">Reference proteome</keyword>
<dbReference type="AlphaFoldDB" id="A0A0M2REC7"/>
<dbReference type="RefSeq" id="WP_046502901.1">
    <property type="nucleotide sequence ID" value="NZ_LANI01000002.1"/>
</dbReference>
<dbReference type="InterPro" id="IPR029063">
    <property type="entry name" value="SAM-dependent_MTases_sf"/>
</dbReference>
<evidence type="ECO:0000313" key="1">
    <source>
        <dbReference type="EMBL" id="KKJ78370.1"/>
    </source>
</evidence>
<evidence type="ECO:0008006" key="3">
    <source>
        <dbReference type="Google" id="ProtNLM"/>
    </source>
</evidence>
<dbReference type="CDD" id="cd02440">
    <property type="entry name" value="AdoMet_MTases"/>
    <property type="match status" value="1"/>
</dbReference>
<sequence length="466" mass="53156">MTNPDILDGSFRDPAGQVHEIDGRIFRTVTPYGAPAFAKVHATNFLNDLVKTGDLVPYEIVQDPKIIELFPQAEYVLEHKRLNYISYPYEWSFNLLKEAALLHLSIAIQALDKDIVLTDASAYNIQFIGPKPIFIDHLSFKPYTDREYWVGHRQFCEQFLNPLLLRAKLDVPHNSWFRGTQEGITNEDLSKLLGFHQKLSLNVLSHVVLPARFQTRARNTQRTDTKKISERKGIAKTTYNSLLVQLKKWISTLRPRNTHNSTWGNYAEDNTYNDEENRLKADFITEFIQSTNPDLIYDIGCNSGAFSEVALKAGARQSIGFDFDKIAIDKAFKRATDKSLNLLPLYLDAANPSPNQGWKQSERVGFVERAKPDAILALAFEHHLAIGKNIPLQQVIQWLVSLAPNGIIEFVDKSDPTVQTMLSMREDIFPNYTPSAFESALSDCTTIVNTREITKDGRTLYWYKRI</sequence>
<dbReference type="STRING" id="1549748.WH95_03505"/>
<gene>
    <name evidence="1" type="ORF">WH95_03505</name>
</gene>
<dbReference type="EMBL" id="LANI01000002">
    <property type="protein sequence ID" value="KKJ78370.1"/>
    <property type="molecule type" value="Genomic_DNA"/>
</dbReference>
<evidence type="ECO:0000313" key="2">
    <source>
        <dbReference type="Proteomes" id="UP000034491"/>
    </source>
</evidence>
<protein>
    <recommendedName>
        <fullName evidence="3">Nodulation protein NoeA</fullName>
    </recommendedName>
</protein>
<dbReference type="OrthoDB" id="9765084at2"/>
<dbReference type="Proteomes" id="UP000034491">
    <property type="component" value="Unassembled WGS sequence"/>
</dbReference>
<proteinExistence type="predicted"/>
<name>A0A0M2REC7_9PROT</name>
<organism evidence="1 2">
    <name type="scientific">Kiloniella litopenaei</name>
    <dbReference type="NCBI Taxonomy" id="1549748"/>
    <lineage>
        <taxon>Bacteria</taxon>
        <taxon>Pseudomonadati</taxon>
        <taxon>Pseudomonadota</taxon>
        <taxon>Alphaproteobacteria</taxon>
        <taxon>Rhodospirillales</taxon>
        <taxon>Kiloniellaceae</taxon>
        <taxon>Kiloniella</taxon>
    </lineage>
</organism>
<reference evidence="1 2" key="1">
    <citation type="submission" date="2015-03" db="EMBL/GenBank/DDBJ databases">
        <title>Genome sequence of Kiloniella sp. P1-1, isolated from the gut microflora of Pacific white shrimp, Penaeus vannamei.</title>
        <authorList>
            <person name="Shao Z."/>
            <person name="Wang L."/>
            <person name="Li X."/>
        </authorList>
    </citation>
    <scope>NUCLEOTIDE SEQUENCE [LARGE SCALE GENOMIC DNA]</scope>
    <source>
        <strain evidence="1 2">P1-1</strain>
    </source>
</reference>
<accession>A0A0M2REC7</accession>
<dbReference type="Gene3D" id="3.40.50.150">
    <property type="entry name" value="Vaccinia Virus protein VP39"/>
    <property type="match status" value="1"/>
</dbReference>